<feature type="compositionally biased region" description="Basic and acidic residues" evidence="1">
    <location>
        <begin position="14"/>
        <end position="24"/>
    </location>
</feature>
<sequence length="63" mass="7355">MVKIGEWKQGGDLQKGEESREKEKWGWQFSPQLVELRGFFRPRDGNSENIPPHGTGMETFFFP</sequence>
<dbReference type="Proteomes" id="UP001054252">
    <property type="component" value="Unassembled WGS sequence"/>
</dbReference>
<gene>
    <name evidence="2" type="ORF">SLEP1_g30779</name>
</gene>
<evidence type="ECO:0000313" key="3">
    <source>
        <dbReference type="Proteomes" id="UP001054252"/>
    </source>
</evidence>
<dbReference type="AlphaFoldDB" id="A0AAV5K9A7"/>
<keyword evidence="3" id="KW-1185">Reference proteome</keyword>
<accession>A0AAV5K9A7</accession>
<feature type="region of interest" description="Disordered" evidence="1">
    <location>
        <begin position="1"/>
        <end position="24"/>
    </location>
</feature>
<comment type="caution">
    <text evidence="2">The sequence shown here is derived from an EMBL/GenBank/DDBJ whole genome shotgun (WGS) entry which is preliminary data.</text>
</comment>
<proteinExistence type="predicted"/>
<dbReference type="EMBL" id="BPVZ01000055">
    <property type="protein sequence ID" value="GKV20692.1"/>
    <property type="molecule type" value="Genomic_DNA"/>
</dbReference>
<evidence type="ECO:0000256" key="1">
    <source>
        <dbReference type="SAM" id="MobiDB-lite"/>
    </source>
</evidence>
<reference evidence="2 3" key="1">
    <citation type="journal article" date="2021" name="Commun. Biol.">
        <title>The genome of Shorea leprosula (Dipterocarpaceae) highlights the ecological relevance of drought in aseasonal tropical rainforests.</title>
        <authorList>
            <person name="Ng K.K.S."/>
            <person name="Kobayashi M.J."/>
            <person name="Fawcett J.A."/>
            <person name="Hatakeyama M."/>
            <person name="Paape T."/>
            <person name="Ng C.H."/>
            <person name="Ang C.C."/>
            <person name="Tnah L.H."/>
            <person name="Lee C.T."/>
            <person name="Nishiyama T."/>
            <person name="Sese J."/>
            <person name="O'Brien M.J."/>
            <person name="Copetti D."/>
            <person name="Mohd Noor M.I."/>
            <person name="Ong R.C."/>
            <person name="Putra M."/>
            <person name="Sireger I.Z."/>
            <person name="Indrioko S."/>
            <person name="Kosugi Y."/>
            <person name="Izuno A."/>
            <person name="Isagi Y."/>
            <person name="Lee S.L."/>
            <person name="Shimizu K.K."/>
        </authorList>
    </citation>
    <scope>NUCLEOTIDE SEQUENCE [LARGE SCALE GENOMIC DNA]</scope>
    <source>
        <strain evidence="2">214</strain>
    </source>
</reference>
<organism evidence="2 3">
    <name type="scientific">Rubroshorea leprosula</name>
    <dbReference type="NCBI Taxonomy" id="152421"/>
    <lineage>
        <taxon>Eukaryota</taxon>
        <taxon>Viridiplantae</taxon>
        <taxon>Streptophyta</taxon>
        <taxon>Embryophyta</taxon>
        <taxon>Tracheophyta</taxon>
        <taxon>Spermatophyta</taxon>
        <taxon>Magnoliopsida</taxon>
        <taxon>eudicotyledons</taxon>
        <taxon>Gunneridae</taxon>
        <taxon>Pentapetalae</taxon>
        <taxon>rosids</taxon>
        <taxon>malvids</taxon>
        <taxon>Malvales</taxon>
        <taxon>Dipterocarpaceae</taxon>
        <taxon>Rubroshorea</taxon>
    </lineage>
</organism>
<feature type="region of interest" description="Disordered" evidence="1">
    <location>
        <begin position="41"/>
        <end position="63"/>
    </location>
</feature>
<evidence type="ECO:0000313" key="2">
    <source>
        <dbReference type="EMBL" id="GKV20692.1"/>
    </source>
</evidence>
<protein>
    <submittedName>
        <fullName evidence="2">Uncharacterized protein</fullName>
    </submittedName>
</protein>
<name>A0AAV5K9A7_9ROSI</name>